<dbReference type="GO" id="GO:0003697">
    <property type="term" value="F:single-stranded DNA binding"/>
    <property type="evidence" value="ECO:0007669"/>
    <property type="project" value="InterPro"/>
</dbReference>
<dbReference type="KEGG" id="satk:SA2016_2353"/>
<protein>
    <recommendedName>
        <fullName evidence="6">Single-stranded DNA-binding protein</fullName>
    </recommendedName>
</protein>
<dbReference type="InterPro" id="IPR000424">
    <property type="entry name" value="Primosome_PriB/ssb"/>
</dbReference>
<proteinExistence type="predicted"/>
<dbReference type="InterPro" id="IPR012340">
    <property type="entry name" value="NA-bd_OB-fold"/>
</dbReference>
<dbReference type="SUPFAM" id="SSF50249">
    <property type="entry name" value="Nucleic acid-binding proteins"/>
    <property type="match status" value="1"/>
</dbReference>
<reference evidence="4 5" key="1">
    <citation type="submission" date="2016-02" db="EMBL/GenBank/DDBJ databases">
        <title>Complete genome of Sinomonas atrocyanea KCTC 3377.</title>
        <authorList>
            <person name="Kim K.M."/>
        </authorList>
    </citation>
    <scope>NUCLEOTIDE SEQUENCE [LARGE SCALE GENOMIC DNA]</scope>
    <source>
        <strain evidence="4 5">KCTC 3377</strain>
    </source>
</reference>
<feature type="region of interest" description="Disordered" evidence="3">
    <location>
        <begin position="151"/>
        <end position="204"/>
    </location>
</feature>
<sequence length="204" mass="22070">MNDTITLRGWVGTEPTVGLTRHNTPYCRFRMSVNDRRFDRERQSWVDNHTSWYNIQCYGPMAENVADSVRKGHRLIVMGRLQIRNFERADGTPGTEADLIAASVGHDLALGMGRWNRRRDEPAQLPRGAETVAGVGVVDPVTGEVAAEGAPEDPFLGVAPDFGEDGAFPPGDEAAAAYGDEGQDGDEGAERSADAGPGERLMSA</sequence>
<organism evidence="4 5">
    <name type="scientific">Sinomonas atrocyanea</name>
    <dbReference type="NCBI Taxonomy" id="37927"/>
    <lineage>
        <taxon>Bacteria</taxon>
        <taxon>Bacillati</taxon>
        <taxon>Actinomycetota</taxon>
        <taxon>Actinomycetes</taxon>
        <taxon>Micrococcales</taxon>
        <taxon>Micrococcaceae</taxon>
        <taxon>Sinomonas</taxon>
    </lineage>
</organism>
<accession>A0A127A5W3</accession>
<evidence type="ECO:0000256" key="1">
    <source>
        <dbReference type="ARBA" id="ARBA00023125"/>
    </source>
</evidence>
<dbReference type="STRING" id="37927.SA2016_2353"/>
<keyword evidence="1 2" id="KW-0238">DNA-binding</keyword>
<dbReference type="Gene3D" id="2.40.50.140">
    <property type="entry name" value="Nucleic acid-binding proteins"/>
    <property type="match status" value="1"/>
</dbReference>
<gene>
    <name evidence="4" type="ORF">SA2016_2353</name>
</gene>
<dbReference type="EMBL" id="CP014518">
    <property type="protein sequence ID" value="AMM33022.1"/>
    <property type="molecule type" value="Genomic_DNA"/>
</dbReference>
<evidence type="ECO:0000256" key="3">
    <source>
        <dbReference type="SAM" id="MobiDB-lite"/>
    </source>
</evidence>
<dbReference type="AlphaFoldDB" id="A0A127A5W3"/>
<evidence type="ECO:0000313" key="5">
    <source>
        <dbReference type="Proteomes" id="UP000070134"/>
    </source>
</evidence>
<dbReference type="Proteomes" id="UP000070134">
    <property type="component" value="Chromosome"/>
</dbReference>
<evidence type="ECO:0000313" key="4">
    <source>
        <dbReference type="EMBL" id="AMM33022.1"/>
    </source>
</evidence>
<dbReference type="Pfam" id="PF00436">
    <property type="entry name" value="SSB"/>
    <property type="match status" value="1"/>
</dbReference>
<evidence type="ECO:0008006" key="6">
    <source>
        <dbReference type="Google" id="ProtNLM"/>
    </source>
</evidence>
<feature type="compositionally biased region" description="Low complexity" evidence="3">
    <location>
        <begin position="171"/>
        <end position="180"/>
    </location>
</feature>
<name>A0A127A5W3_9MICC</name>
<keyword evidence="5" id="KW-1185">Reference proteome</keyword>
<dbReference type="RefSeq" id="WP_066498204.1">
    <property type="nucleotide sequence ID" value="NZ_BJMO01000019.1"/>
</dbReference>
<dbReference type="CDD" id="cd04496">
    <property type="entry name" value="SSB_OBF"/>
    <property type="match status" value="1"/>
</dbReference>
<evidence type="ECO:0000256" key="2">
    <source>
        <dbReference type="PROSITE-ProRule" id="PRU00252"/>
    </source>
</evidence>
<dbReference type="PROSITE" id="PS50935">
    <property type="entry name" value="SSB"/>
    <property type="match status" value="1"/>
</dbReference>
<dbReference type="OrthoDB" id="4427276at2"/>